<evidence type="ECO:0000313" key="2">
    <source>
        <dbReference type="Proteomes" id="UP001597063"/>
    </source>
</evidence>
<dbReference type="Proteomes" id="UP001597063">
    <property type="component" value="Unassembled WGS sequence"/>
</dbReference>
<comment type="caution">
    <text evidence="1">The sequence shown here is derived from an EMBL/GenBank/DDBJ whole genome shotgun (WGS) entry which is preliminary data.</text>
</comment>
<organism evidence="1 2">
    <name type="scientific">Actinomadura fibrosa</name>
    <dbReference type="NCBI Taxonomy" id="111802"/>
    <lineage>
        <taxon>Bacteria</taxon>
        <taxon>Bacillati</taxon>
        <taxon>Actinomycetota</taxon>
        <taxon>Actinomycetes</taxon>
        <taxon>Streptosporangiales</taxon>
        <taxon>Thermomonosporaceae</taxon>
        <taxon>Actinomadura</taxon>
    </lineage>
</organism>
<gene>
    <name evidence="1" type="ORF">ACFQZM_22805</name>
</gene>
<accession>A0ABW2XLU3</accession>
<dbReference type="RefSeq" id="WP_131758229.1">
    <property type="nucleotide sequence ID" value="NZ_CAACUY010000046.1"/>
</dbReference>
<dbReference type="EMBL" id="JBHTGP010000012">
    <property type="protein sequence ID" value="MFD0687346.1"/>
    <property type="molecule type" value="Genomic_DNA"/>
</dbReference>
<sequence>MTTATVRYFGRCPIKGCTTRRVVDGDTRMAVKIDDRWTLLNAYEYAGFTGERRRAFIASMRAHDLACGEHKAFLRWQPGRYSYNPDTACAPACEAATGPRCDCCCRGANHGGGHVVTLH</sequence>
<proteinExistence type="predicted"/>
<name>A0ABW2XLU3_9ACTN</name>
<evidence type="ECO:0000313" key="1">
    <source>
        <dbReference type="EMBL" id="MFD0687346.1"/>
    </source>
</evidence>
<protein>
    <submittedName>
        <fullName evidence="1">Uncharacterized protein</fullName>
    </submittedName>
</protein>
<reference evidence="2" key="1">
    <citation type="journal article" date="2019" name="Int. J. Syst. Evol. Microbiol.">
        <title>The Global Catalogue of Microorganisms (GCM) 10K type strain sequencing project: providing services to taxonomists for standard genome sequencing and annotation.</title>
        <authorList>
            <consortium name="The Broad Institute Genomics Platform"/>
            <consortium name="The Broad Institute Genome Sequencing Center for Infectious Disease"/>
            <person name="Wu L."/>
            <person name="Ma J."/>
        </authorList>
    </citation>
    <scope>NUCLEOTIDE SEQUENCE [LARGE SCALE GENOMIC DNA]</scope>
    <source>
        <strain evidence="2">JCM 9371</strain>
    </source>
</reference>
<keyword evidence="2" id="KW-1185">Reference proteome</keyword>